<evidence type="ECO:0000259" key="1">
    <source>
        <dbReference type="Pfam" id="PF08818"/>
    </source>
</evidence>
<dbReference type="EMBL" id="SOHA01000027">
    <property type="protein sequence ID" value="TFD29858.1"/>
    <property type="molecule type" value="Genomic_DNA"/>
</dbReference>
<dbReference type="AlphaFoldDB" id="A0A4Y8JYW2"/>
<dbReference type="InterPro" id="IPR014922">
    <property type="entry name" value="YdhG-like"/>
</dbReference>
<dbReference type="OrthoDB" id="9811812at2"/>
<keyword evidence="3" id="KW-1185">Reference proteome</keyword>
<evidence type="ECO:0000313" key="2">
    <source>
        <dbReference type="EMBL" id="TFD29858.1"/>
    </source>
</evidence>
<dbReference type="SUPFAM" id="SSF159888">
    <property type="entry name" value="YdhG-like"/>
    <property type="match status" value="1"/>
</dbReference>
<feature type="domain" description="YdhG-like" evidence="1">
    <location>
        <begin position="19"/>
        <end position="126"/>
    </location>
</feature>
<dbReference type="RefSeq" id="WP_134424569.1">
    <property type="nucleotide sequence ID" value="NZ_SOHA01000027.1"/>
</dbReference>
<organism evidence="2 3">
    <name type="scientific">Cryobacterium cryoconiti</name>
    <dbReference type="NCBI Taxonomy" id="1259239"/>
    <lineage>
        <taxon>Bacteria</taxon>
        <taxon>Bacillati</taxon>
        <taxon>Actinomycetota</taxon>
        <taxon>Actinomycetes</taxon>
        <taxon>Micrococcales</taxon>
        <taxon>Microbacteriaceae</taxon>
        <taxon>Cryobacterium</taxon>
    </lineage>
</organism>
<dbReference type="Gene3D" id="3.90.1150.200">
    <property type="match status" value="1"/>
</dbReference>
<gene>
    <name evidence="2" type="ORF">E3T49_08845</name>
</gene>
<dbReference type="Pfam" id="PF08818">
    <property type="entry name" value="DUF1801"/>
    <property type="match status" value="1"/>
</dbReference>
<dbReference type="Proteomes" id="UP000297472">
    <property type="component" value="Unassembled WGS sequence"/>
</dbReference>
<evidence type="ECO:0000313" key="3">
    <source>
        <dbReference type="Proteomes" id="UP000297472"/>
    </source>
</evidence>
<comment type="caution">
    <text evidence="2">The sequence shown here is derived from an EMBL/GenBank/DDBJ whole genome shotgun (WGS) entry which is preliminary data.</text>
</comment>
<sequence length="130" mass="14638">MAVTYRTVAEFLVAQPPDRRAEIEVLRQIVLGTNGELSEHIKWNSPSYVLNGVDRVTVNAHGKGVRLILHWGTRIAEDRRAAHTFDGDPFGLLTWHSNIRASVSVADLADLLEKQDQISDVVRRWLDAAR</sequence>
<accession>A0A4Y8JYW2</accession>
<protein>
    <submittedName>
        <fullName evidence="2">DUF1801 domain-containing protein</fullName>
    </submittedName>
</protein>
<reference evidence="2 3" key="1">
    <citation type="submission" date="2019-03" db="EMBL/GenBank/DDBJ databases">
        <title>Genomics of glacier-inhabiting Cryobacterium strains.</title>
        <authorList>
            <person name="Liu Q."/>
            <person name="Xin Y.-H."/>
        </authorList>
    </citation>
    <scope>NUCLEOTIDE SEQUENCE [LARGE SCALE GENOMIC DNA]</scope>
    <source>
        <strain evidence="2 3">TMT1-51</strain>
    </source>
</reference>
<proteinExistence type="predicted"/>
<name>A0A4Y8JYW2_9MICO</name>